<dbReference type="Proteomes" id="UP000011761">
    <property type="component" value="Unassembled WGS sequence"/>
</dbReference>
<gene>
    <name evidence="1" type="ORF">BAUCODRAFT_30297</name>
</gene>
<dbReference type="EMBL" id="KB445551">
    <property type="protein sequence ID" value="EMC99886.1"/>
    <property type="molecule type" value="Genomic_DNA"/>
</dbReference>
<evidence type="ECO:0000313" key="2">
    <source>
        <dbReference type="Proteomes" id="UP000011761"/>
    </source>
</evidence>
<keyword evidence="2" id="KW-1185">Reference proteome</keyword>
<accession>M2MSN0</accession>
<reference evidence="1 2" key="1">
    <citation type="journal article" date="2012" name="PLoS Pathog.">
        <title>Diverse lifestyles and strategies of plant pathogenesis encoded in the genomes of eighteen Dothideomycetes fungi.</title>
        <authorList>
            <person name="Ohm R.A."/>
            <person name="Feau N."/>
            <person name="Henrissat B."/>
            <person name="Schoch C.L."/>
            <person name="Horwitz B.A."/>
            <person name="Barry K.W."/>
            <person name="Condon B.J."/>
            <person name="Copeland A.C."/>
            <person name="Dhillon B."/>
            <person name="Glaser F."/>
            <person name="Hesse C.N."/>
            <person name="Kosti I."/>
            <person name="LaButti K."/>
            <person name="Lindquist E.A."/>
            <person name="Lucas S."/>
            <person name="Salamov A.A."/>
            <person name="Bradshaw R.E."/>
            <person name="Ciuffetti L."/>
            <person name="Hamelin R.C."/>
            <person name="Kema G.H.J."/>
            <person name="Lawrence C."/>
            <person name="Scott J.A."/>
            <person name="Spatafora J.W."/>
            <person name="Turgeon B.G."/>
            <person name="de Wit P.J.G.M."/>
            <person name="Zhong S."/>
            <person name="Goodwin S.B."/>
            <person name="Grigoriev I.V."/>
        </authorList>
    </citation>
    <scope>NUCLEOTIDE SEQUENCE [LARGE SCALE GENOMIC DNA]</scope>
    <source>
        <strain evidence="1 2">UAMH 10762</strain>
    </source>
</reference>
<name>M2MSN0_BAUPA</name>
<dbReference type="HOGENOM" id="CLU_2704443_0_0_1"/>
<dbReference type="GeneID" id="19111186"/>
<organism evidence="1 2">
    <name type="scientific">Baudoinia panamericana (strain UAMH 10762)</name>
    <name type="common">Angels' share fungus</name>
    <name type="synonym">Baudoinia compniacensis (strain UAMH 10762)</name>
    <dbReference type="NCBI Taxonomy" id="717646"/>
    <lineage>
        <taxon>Eukaryota</taxon>
        <taxon>Fungi</taxon>
        <taxon>Dikarya</taxon>
        <taxon>Ascomycota</taxon>
        <taxon>Pezizomycotina</taxon>
        <taxon>Dothideomycetes</taxon>
        <taxon>Dothideomycetidae</taxon>
        <taxon>Mycosphaerellales</taxon>
        <taxon>Teratosphaeriaceae</taxon>
        <taxon>Baudoinia</taxon>
    </lineage>
</organism>
<dbReference type="AlphaFoldDB" id="M2MSN0"/>
<evidence type="ECO:0000313" key="1">
    <source>
        <dbReference type="EMBL" id="EMC99886.1"/>
    </source>
</evidence>
<protein>
    <submittedName>
        <fullName evidence="1">Uncharacterized protein</fullName>
    </submittedName>
</protein>
<dbReference type="KEGG" id="bcom:BAUCODRAFT_30297"/>
<dbReference type="RefSeq" id="XP_007673002.1">
    <property type="nucleotide sequence ID" value="XM_007674812.1"/>
</dbReference>
<sequence length="73" mass="8235">MYVEPGLTVPAPVRAGDCGFNRRGAFDELVDAGRSCSANRPLEDVRDGGCLRSWLRNAYLICGAWRDMWQFLR</sequence>
<proteinExistence type="predicted"/>